<proteinExistence type="predicted"/>
<dbReference type="AlphaFoldDB" id="A0A1T4VGV7"/>
<organism evidence="1 2">
    <name type="scientific">Desulfobaculum bizertense DSM 18034</name>
    <dbReference type="NCBI Taxonomy" id="1121442"/>
    <lineage>
        <taxon>Bacteria</taxon>
        <taxon>Pseudomonadati</taxon>
        <taxon>Thermodesulfobacteriota</taxon>
        <taxon>Desulfovibrionia</taxon>
        <taxon>Desulfovibrionales</taxon>
        <taxon>Desulfovibrionaceae</taxon>
        <taxon>Desulfobaculum</taxon>
    </lineage>
</organism>
<gene>
    <name evidence="1" type="ORF">SAMN02745702_00282</name>
</gene>
<protein>
    <submittedName>
        <fullName evidence="1">Uncharacterized protein</fullName>
    </submittedName>
</protein>
<keyword evidence="2" id="KW-1185">Reference proteome</keyword>
<dbReference type="RefSeq" id="WP_078683602.1">
    <property type="nucleotide sequence ID" value="NZ_FUYA01000001.1"/>
</dbReference>
<reference evidence="1 2" key="1">
    <citation type="submission" date="2017-02" db="EMBL/GenBank/DDBJ databases">
        <authorList>
            <person name="Peterson S.W."/>
        </authorList>
    </citation>
    <scope>NUCLEOTIDE SEQUENCE [LARGE SCALE GENOMIC DNA]</scope>
    <source>
        <strain evidence="1 2">DSM 18034</strain>
    </source>
</reference>
<dbReference type="STRING" id="1121442.SAMN02745702_00282"/>
<accession>A0A1T4VGV7</accession>
<name>A0A1T4VGV7_9BACT</name>
<dbReference type="EMBL" id="FUYA01000001">
    <property type="protein sequence ID" value="SKA64177.1"/>
    <property type="molecule type" value="Genomic_DNA"/>
</dbReference>
<evidence type="ECO:0000313" key="2">
    <source>
        <dbReference type="Proteomes" id="UP000189733"/>
    </source>
</evidence>
<dbReference type="Proteomes" id="UP000189733">
    <property type="component" value="Unassembled WGS sequence"/>
</dbReference>
<evidence type="ECO:0000313" key="1">
    <source>
        <dbReference type="EMBL" id="SKA64177.1"/>
    </source>
</evidence>
<sequence>MAAQTLAIGSMLLVAGSSAMSGAYKEQTASAHAVQAGLCSQQALSEGESAVQDLHEQTEEEKQILRLEQERQRASQRVQQAALGGESQSTAELLAGLAGSYDRELFALREQEAGKARDIRYAAQKRSYGFLTQAKSYSNAALYTSRQNTLSKMQIGSKFIGGLY</sequence>